<organism evidence="1 2">
    <name type="scientific">Moheibacter stercoris</name>
    <dbReference type="NCBI Taxonomy" id="1628251"/>
    <lineage>
        <taxon>Bacteria</taxon>
        <taxon>Pseudomonadati</taxon>
        <taxon>Bacteroidota</taxon>
        <taxon>Flavobacteriia</taxon>
        <taxon>Flavobacteriales</taxon>
        <taxon>Weeksellaceae</taxon>
        <taxon>Moheibacter</taxon>
    </lineage>
</organism>
<sequence>MNIFLQLENTYTKESCFQIISYIGNDETRVQELLDCFFAQTKDYRVPQRAAHVVSILYDRNPDLIKPYIPQFIEKLKEPTLKGSLKRNILRILQHGNVPEDSKGFVYDLVFAWMMDPKEEIAVRAFACTVLYQISQDYFDLKYELKSALDLILEENPLAPGVLSRARKTRELIEKELDES</sequence>
<protein>
    <recommendedName>
        <fullName evidence="3">HEAT repeat-containing protein</fullName>
    </recommendedName>
</protein>
<evidence type="ECO:0000313" key="1">
    <source>
        <dbReference type="EMBL" id="MET3731070.1"/>
    </source>
</evidence>
<dbReference type="RefSeq" id="WP_354506974.1">
    <property type="nucleotide sequence ID" value="NZ_JBEPMO010000002.1"/>
</dbReference>
<keyword evidence="2" id="KW-1185">Reference proteome</keyword>
<dbReference type="Proteomes" id="UP001549146">
    <property type="component" value="Unassembled WGS sequence"/>
</dbReference>
<name>A0ABV2LR56_9FLAO</name>
<dbReference type="SUPFAM" id="SSF48371">
    <property type="entry name" value="ARM repeat"/>
    <property type="match status" value="1"/>
</dbReference>
<reference evidence="1 2" key="1">
    <citation type="submission" date="2024-06" db="EMBL/GenBank/DDBJ databases">
        <title>Genomic Encyclopedia of Type Strains, Phase IV (KMG-IV): sequencing the most valuable type-strain genomes for metagenomic binning, comparative biology and taxonomic classification.</title>
        <authorList>
            <person name="Goeker M."/>
        </authorList>
    </citation>
    <scope>NUCLEOTIDE SEQUENCE [LARGE SCALE GENOMIC DNA]</scope>
    <source>
        <strain evidence="1 2">DSM 29388</strain>
    </source>
</reference>
<evidence type="ECO:0000313" key="2">
    <source>
        <dbReference type="Proteomes" id="UP001549146"/>
    </source>
</evidence>
<proteinExistence type="predicted"/>
<evidence type="ECO:0008006" key="3">
    <source>
        <dbReference type="Google" id="ProtNLM"/>
    </source>
</evidence>
<accession>A0ABV2LR56</accession>
<dbReference type="EMBL" id="JBEPMO010000002">
    <property type="protein sequence ID" value="MET3731070.1"/>
    <property type="molecule type" value="Genomic_DNA"/>
</dbReference>
<comment type="caution">
    <text evidence="1">The sequence shown here is derived from an EMBL/GenBank/DDBJ whole genome shotgun (WGS) entry which is preliminary data.</text>
</comment>
<dbReference type="InterPro" id="IPR016024">
    <property type="entry name" value="ARM-type_fold"/>
</dbReference>
<gene>
    <name evidence="1" type="ORF">ABID46_000629</name>
</gene>